<evidence type="ECO:0000256" key="4">
    <source>
        <dbReference type="SAM" id="MobiDB-lite"/>
    </source>
</evidence>
<evidence type="ECO:0000256" key="2">
    <source>
        <dbReference type="ARBA" id="ARBA00025265"/>
    </source>
</evidence>
<reference evidence="5 6" key="1">
    <citation type="submission" date="2024-09" db="EMBL/GenBank/DDBJ databases">
        <title>Floridaenema gen nov. (Aerosakkonemataceae, Aerosakkonematales ord. nov., Cyanobacteria) from benthic tropical and subtropical fresh waters, with the description of four new species.</title>
        <authorList>
            <person name="Moretto J.A."/>
            <person name="Berthold D.E."/>
            <person name="Lefler F.W."/>
            <person name="Huang I.-S."/>
            <person name="Laughinghouse H. IV."/>
        </authorList>
    </citation>
    <scope>NUCLEOTIDE SEQUENCE [LARGE SCALE GENOMIC DNA]</scope>
    <source>
        <strain evidence="5 6">BLCC-F167</strain>
    </source>
</reference>
<evidence type="ECO:0000256" key="3">
    <source>
        <dbReference type="HAMAP-Rule" id="MF_00262"/>
    </source>
</evidence>
<keyword evidence="3 5" id="KW-0132">Cell division</keyword>
<dbReference type="RefSeq" id="WP_413281811.1">
    <property type="nucleotide sequence ID" value="NZ_JBHFNT010000313.1"/>
</dbReference>
<dbReference type="InterPro" id="IPR036707">
    <property type="entry name" value="MinE_sf"/>
</dbReference>
<comment type="similarity">
    <text evidence="1 3">Belongs to the MinE family.</text>
</comment>
<accession>A0ABV4WWP2</accession>
<dbReference type="InterPro" id="IPR005527">
    <property type="entry name" value="MinE"/>
</dbReference>
<name>A0ABV4WWP2_9CYAN</name>
<dbReference type="Gene3D" id="3.30.1070.10">
    <property type="entry name" value="Cell division topological specificity factor MinE"/>
    <property type="match status" value="1"/>
</dbReference>
<feature type="region of interest" description="Disordered" evidence="4">
    <location>
        <begin position="79"/>
        <end position="145"/>
    </location>
</feature>
<protein>
    <recommendedName>
        <fullName evidence="3">Cell division topological specificity factor</fullName>
    </recommendedName>
</protein>
<keyword evidence="3" id="KW-0131">Cell cycle</keyword>
<dbReference type="Pfam" id="PF03776">
    <property type="entry name" value="MinE"/>
    <property type="match status" value="1"/>
</dbReference>
<feature type="compositionally biased region" description="Acidic residues" evidence="4">
    <location>
        <begin position="125"/>
        <end position="134"/>
    </location>
</feature>
<dbReference type="Proteomes" id="UP001576780">
    <property type="component" value="Unassembled WGS sequence"/>
</dbReference>
<evidence type="ECO:0000313" key="5">
    <source>
        <dbReference type="EMBL" id="MFB2839543.1"/>
    </source>
</evidence>
<sequence length="145" mass="17262">MLNEFLDKLFSWRSDNNSRDEVKRRLKLVLAHDRTGLSPQDLEEMRQGIIEVISRYVELESEELVFSIENNERSSALIANLPIRRVKKENKEDEEPPEIKEEIENKEDEESPETKEEIENKKDQEEIENQEDKEENDKSQMTNDQ</sequence>
<dbReference type="GO" id="GO:0051301">
    <property type="term" value="P:cell division"/>
    <property type="evidence" value="ECO:0007669"/>
    <property type="project" value="UniProtKB-KW"/>
</dbReference>
<dbReference type="NCBIfam" id="TIGR01215">
    <property type="entry name" value="minE"/>
    <property type="match status" value="1"/>
</dbReference>
<comment type="function">
    <text evidence="2 3">Prevents the cell division inhibition by proteins MinC and MinD at internal division sites while permitting inhibition at polar sites. This ensures cell division at the proper site by restricting the formation of a division septum at the midpoint of the long axis of the cell.</text>
</comment>
<dbReference type="SUPFAM" id="SSF55229">
    <property type="entry name" value="Cell division protein MinE topological specificity domain"/>
    <property type="match status" value="1"/>
</dbReference>
<organism evidence="5 6">
    <name type="scientific">Floridaenema evergladense BLCC-F167</name>
    <dbReference type="NCBI Taxonomy" id="3153639"/>
    <lineage>
        <taxon>Bacteria</taxon>
        <taxon>Bacillati</taxon>
        <taxon>Cyanobacteriota</taxon>
        <taxon>Cyanophyceae</taxon>
        <taxon>Oscillatoriophycideae</taxon>
        <taxon>Aerosakkonematales</taxon>
        <taxon>Aerosakkonemataceae</taxon>
        <taxon>Floridanema</taxon>
        <taxon>Floridanema evergladense</taxon>
    </lineage>
</organism>
<evidence type="ECO:0000313" key="6">
    <source>
        <dbReference type="Proteomes" id="UP001576780"/>
    </source>
</evidence>
<dbReference type="EMBL" id="JBHFNT010000313">
    <property type="protein sequence ID" value="MFB2839543.1"/>
    <property type="molecule type" value="Genomic_DNA"/>
</dbReference>
<keyword evidence="6" id="KW-1185">Reference proteome</keyword>
<gene>
    <name evidence="3 5" type="primary">minE</name>
    <name evidence="5" type="ORF">ACE1CA_34055</name>
</gene>
<feature type="compositionally biased region" description="Basic and acidic residues" evidence="4">
    <location>
        <begin position="112"/>
        <end position="124"/>
    </location>
</feature>
<proteinExistence type="inferred from homology"/>
<dbReference type="HAMAP" id="MF_00262">
    <property type="entry name" value="MinE"/>
    <property type="match status" value="1"/>
</dbReference>
<comment type="caution">
    <text evidence="5">The sequence shown here is derived from an EMBL/GenBank/DDBJ whole genome shotgun (WGS) entry which is preliminary data.</text>
</comment>
<evidence type="ECO:0000256" key="1">
    <source>
        <dbReference type="ARBA" id="ARBA00008168"/>
    </source>
</evidence>